<dbReference type="GeneID" id="40527071"/>
<proteinExistence type="predicted"/>
<protein>
    <submittedName>
        <fullName evidence="2">PP31</fullName>
    </submittedName>
</protein>
<feature type="region of interest" description="Disordered" evidence="1">
    <location>
        <begin position="253"/>
        <end position="294"/>
    </location>
</feature>
<keyword evidence="3" id="KW-1185">Reference proteome</keyword>
<sequence length="294" mass="33247">MASATTTTTTTTSTAAATPVDQIKGDNVIYNKTQMDQVATVMHVLEKKKVKYNVIPMPVYGDDGGLQVSYAIMINVDKKGVKKNKKMISNNKYILFNSWYTKNREESWPNSHTMWNLMKQQSAAKPFIEIFDVMEKLGKTVEVKSQQDEATTTEAAAIDDIKKGNELRTKLYNEFYRITTQTFSTNSAPTSSFIYELRLKKSYNGVDRLSSNMLQHGVESLKKILYSVVNKDAKQRIKSAPAPAVCVDENRLRKRKQATPKAVPPPKKSKKETRNNNAFIMQNDSMDDSQLSFS</sequence>
<dbReference type="InterPro" id="IPR007975">
    <property type="entry name" value="Baculo_pp39"/>
</dbReference>
<accession>A0A2K9VSI1</accession>
<feature type="compositionally biased region" description="Polar residues" evidence="1">
    <location>
        <begin position="275"/>
        <end position="294"/>
    </location>
</feature>
<evidence type="ECO:0000313" key="2">
    <source>
        <dbReference type="EMBL" id="AUV65396.1"/>
    </source>
</evidence>
<reference evidence="2" key="1">
    <citation type="journal article" date="2017" name="Virus Genes">
        <title>The complete genome sequence of a third distinct baculovirus isolated from the true armyworm, Mythimna unipuncta, contains two copies of the lef-7 gene.</title>
        <authorList>
            <person name="Harrison R.L."/>
            <person name="Mowery J.D."/>
            <person name="Rowley D.L."/>
            <person name="Bauchan G.R."/>
            <person name="Theilmann D.A."/>
            <person name="Rohrmann G.F."/>
            <person name="Erlandson M.A."/>
        </authorList>
    </citation>
    <scope>NUCLEOTIDE SEQUENCE [LARGE SCALE GENOMIC DNA]</scope>
    <source>
        <strain evidence="2">#7</strain>
    </source>
</reference>
<evidence type="ECO:0000313" key="3">
    <source>
        <dbReference type="Proteomes" id="UP000297194"/>
    </source>
</evidence>
<dbReference type="Pfam" id="PF05311">
    <property type="entry name" value="Baculo_PP31"/>
    <property type="match status" value="1"/>
</dbReference>
<dbReference type="Proteomes" id="UP000297194">
    <property type="component" value="Segment"/>
</dbReference>
<evidence type="ECO:0000256" key="1">
    <source>
        <dbReference type="SAM" id="MobiDB-lite"/>
    </source>
</evidence>
<organism evidence="2 3">
    <name type="scientific">Mythimna unipuncta nucleopolyhedrovirus</name>
    <dbReference type="NCBI Taxonomy" id="447897"/>
    <lineage>
        <taxon>Viruses</taxon>
        <taxon>Viruses incertae sedis</taxon>
        <taxon>Naldaviricetes</taxon>
        <taxon>Lefavirales</taxon>
        <taxon>Baculoviridae</taxon>
        <taxon>Alphabaculovirus</taxon>
    </lineage>
</organism>
<dbReference type="EMBL" id="MF375894">
    <property type="protein sequence ID" value="AUV65396.1"/>
    <property type="molecule type" value="Genomic_DNA"/>
</dbReference>
<dbReference type="RefSeq" id="YP_009666791.1">
    <property type="nucleotide sequence ID" value="NC_043530.1"/>
</dbReference>
<dbReference type="KEGG" id="vg:40527071"/>
<name>A0A2K9VSI1_9ABAC</name>